<evidence type="ECO:0000256" key="3">
    <source>
        <dbReference type="ARBA" id="ARBA00022679"/>
    </source>
</evidence>
<dbReference type="PANTHER" id="PTHR46244:SF6">
    <property type="entry name" value="PHOSPHOENOLPYRUVATE-PROTEIN PHOSPHOTRANSFERASE"/>
    <property type="match status" value="1"/>
</dbReference>
<evidence type="ECO:0000313" key="12">
    <source>
        <dbReference type="Proteomes" id="UP001432014"/>
    </source>
</evidence>
<evidence type="ECO:0000256" key="6">
    <source>
        <dbReference type="ARBA" id="ARBA00022842"/>
    </source>
</evidence>
<sequence>MTRRSFGGRAASAGVALGTLHRPDRPPALPRSRAAGSGAVGGGADRGGAGGPTGAGAGGSRTAAAEGVAREEAAREETVHEETAREVEAAFDAVAEHQERLSASLRAGGRIEQADIMEVVGYLAQDTDLRAAATRRAAEGASAAEAVQAAVEEYARVIGALADPTLAERAADVRQVGRRALAWLGGAGLARPAGPLVLIAQEVGAADLLEPGSEVVAAGSVTGGPNSHAAIVARSLGIPLLLGLDPAVLDLPDGAEALVDAARAGLTVHPAPGERAGALAEMDQARSRRAALAAERHLPCETLDRHSVILRANVATPADGEAALRAGADGVGLLRTELPFLEARGWPDEEQHAATLAPVLRELAGRPVTVRTLDFADDKVPPFLAGAGPNGRIGRGLPLMLARPDAFTAQFRALLTTGAGTDLRIMIPMVAAPGELRACRELLRAAAESLGVPAPPLGAMVELPEAVDRAEELAREAAFLSVGSNDLTSRILGLDRRDPAAGPAHTAHPAVLAAIGQVVEAAHRYRRQVSVCGDAAAHPLVVPLLIGLGCDVLSAAPAVLDEIRARIRRLDAEACARAAREALVAEDVEEVWRIVERRCSPVLP</sequence>
<dbReference type="InterPro" id="IPR036637">
    <property type="entry name" value="Phosphohistidine_dom_sf"/>
</dbReference>
<dbReference type="Pfam" id="PF02896">
    <property type="entry name" value="PEP-utilizers_C"/>
    <property type="match status" value="1"/>
</dbReference>
<dbReference type="PRINTS" id="PR01736">
    <property type="entry name" value="PHPHTRNFRASE"/>
</dbReference>
<keyword evidence="5" id="KW-0418">Kinase</keyword>
<dbReference type="InterPro" id="IPR036618">
    <property type="entry name" value="PtsI_HPr-bd_sf"/>
</dbReference>
<dbReference type="Proteomes" id="UP001432014">
    <property type="component" value="Chromosome"/>
</dbReference>
<dbReference type="SUPFAM" id="SSF47831">
    <property type="entry name" value="Enzyme I of the PEP:sugar phosphotransferase system HPr-binding (sub)domain"/>
    <property type="match status" value="1"/>
</dbReference>
<dbReference type="PANTHER" id="PTHR46244">
    <property type="entry name" value="PHOSPHOENOLPYRUVATE-PROTEIN PHOSPHOTRANSFERASE"/>
    <property type="match status" value="1"/>
</dbReference>
<feature type="compositionally biased region" description="Basic and acidic residues" evidence="7">
    <location>
        <begin position="68"/>
        <end position="83"/>
    </location>
</feature>
<dbReference type="RefSeq" id="WP_329493385.1">
    <property type="nucleotide sequence ID" value="NZ_CP108460.1"/>
</dbReference>
<keyword evidence="6" id="KW-0460">Magnesium</keyword>
<evidence type="ECO:0000256" key="4">
    <source>
        <dbReference type="ARBA" id="ARBA00022723"/>
    </source>
</evidence>
<dbReference type="Pfam" id="PF05524">
    <property type="entry name" value="PEP-utilisers_N"/>
    <property type="match status" value="1"/>
</dbReference>
<evidence type="ECO:0000313" key="11">
    <source>
        <dbReference type="EMBL" id="WUS60511.1"/>
    </source>
</evidence>
<proteinExistence type="inferred from homology"/>
<feature type="region of interest" description="Disordered" evidence="7">
    <location>
        <begin position="1"/>
        <end position="83"/>
    </location>
</feature>
<comment type="similarity">
    <text evidence="2">Belongs to the PEP-utilizing enzyme family.</text>
</comment>
<dbReference type="InterPro" id="IPR008731">
    <property type="entry name" value="PTS_EIN"/>
</dbReference>
<keyword evidence="4" id="KW-0479">Metal-binding</keyword>
<dbReference type="InterPro" id="IPR050499">
    <property type="entry name" value="PEP-utilizing_PTS_enzyme"/>
</dbReference>
<evidence type="ECO:0000256" key="7">
    <source>
        <dbReference type="SAM" id="MobiDB-lite"/>
    </source>
</evidence>
<dbReference type="Gene3D" id="3.50.30.10">
    <property type="entry name" value="Phosphohistidine domain"/>
    <property type="match status" value="1"/>
</dbReference>
<keyword evidence="12" id="KW-1185">Reference proteome</keyword>
<name>A0ABZ1WI09_9ACTN</name>
<dbReference type="InterPro" id="IPR000121">
    <property type="entry name" value="PEP_util_C"/>
</dbReference>
<dbReference type="InterPro" id="IPR018274">
    <property type="entry name" value="PEP_util_AS"/>
</dbReference>
<dbReference type="EMBL" id="CP108482">
    <property type="protein sequence ID" value="WUS60511.1"/>
    <property type="molecule type" value="Genomic_DNA"/>
</dbReference>
<evidence type="ECO:0000259" key="8">
    <source>
        <dbReference type="Pfam" id="PF00391"/>
    </source>
</evidence>
<dbReference type="InterPro" id="IPR015813">
    <property type="entry name" value="Pyrv/PenolPyrv_kinase-like_dom"/>
</dbReference>
<gene>
    <name evidence="11" type="ORF">OG469_36505</name>
</gene>
<dbReference type="PROSITE" id="PS00370">
    <property type="entry name" value="PEP_ENZYMES_PHOS_SITE"/>
    <property type="match status" value="1"/>
</dbReference>
<feature type="domain" description="PEP-utilising enzyme mobile" evidence="8">
    <location>
        <begin position="197"/>
        <end position="263"/>
    </location>
</feature>
<feature type="domain" description="Phosphotransferase system enzyme I N-terminal" evidence="10">
    <location>
        <begin position="8"/>
        <end position="169"/>
    </location>
</feature>
<evidence type="ECO:0000256" key="1">
    <source>
        <dbReference type="ARBA" id="ARBA00001946"/>
    </source>
</evidence>
<accession>A0ABZ1WI09</accession>
<feature type="domain" description="PEP-utilising enzyme C-terminal" evidence="9">
    <location>
        <begin position="291"/>
        <end position="571"/>
    </location>
</feature>
<evidence type="ECO:0000259" key="9">
    <source>
        <dbReference type="Pfam" id="PF02896"/>
    </source>
</evidence>
<dbReference type="Gene3D" id="3.20.20.60">
    <property type="entry name" value="Phosphoenolpyruvate-binding domains"/>
    <property type="match status" value="1"/>
</dbReference>
<evidence type="ECO:0000259" key="10">
    <source>
        <dbReference type="Pfam" id="PF05524"/>
    </source>
</evidence>
<comment type="cofactor">
    <cofactor evidence="1">
        <name>Mg(2+)</name>
        <dbReference type="ChEBI" id="CHEBI:18420"/>
    </cofactor>
</comment>
<protein>
    <submittedName>
        <fullName evidence="11">PEP-utilizing enzyme</fullName>
    </submittedName>
</protein>
<feature type="compositionally biased region" description="Gly residues" evidence="7">
    <location>
        <begin position="38"/>
        <end position="59"/>
    </location>
</feature>
<dbReference type="InterPro" id="IPR040442">
    <property type="entry name" value="Pyrv_kinase-like_dom_sf"/>
</dbReference>
<keyword evidence="3" id="KW-0808">Transferase</keyword>
<evidence type="ECO:0000256" key="2">
    <source>
        <dbReference type="ARBA" id="ARBA00007837"/>
    </source>
</evidence>
<evidence type="ECO:0000256" key="5">
    <source>
        <dbReference type="ARBA" id="ARBA00022777"/>
    </source>
</evidence>
<dbReference type="Gene3D" id="1.10.274.10">
    <property type="entry name" value="PtsI, HPr-binding domain"/>
    <property type="match status" value="1"/>
</dbReference>
<dbReference type="SUPFAM" id="SSF51621">
    <property type="entry name" value="Phosphoenolpyruvate/pyruvate domain"/>
    <property type="match status" value="1"/>
</dbReference>
<dbReference type="Pfam" id="PF00391">
    <property type="entry name" value="PEP-utilizers"/>
    <property type="match status" value="1"/>
</dbReference>
<reference evidence="11 12" key="1">
    <citation type="submission" date="2022-10" db="EMBL/GenBank/DDBJ databases">
        <title>The complete genomes of actinobacterial strains from the NBC collection.</title>
        <authorList>
            <person name="Joergensen T.S."/>
            <person name="Alvarez Arevalo M."/>
            <person name="Sterndorff E.B."/>
            <person name="Faurdal D."/>
            <person name="Vuksanovic O."/>
            <person name="Mourched A.-S."/>
            <person name="Charusanti P."/>
            <person name="Shaw S."/>
            <person name="Blin K."/>
            <person name="Weber T."/>
        </authorList>
    </citation>
    <scope>NUCLEOTIDE SEQUENCE [LARGE SCALE GENOMIC DNA]</scope>
    <source>
        <strain evidence="11 12">NBC_01247</strain>
    </source>
</reference>
<dbReference type="SUPFAM" id="SSF52009">
    <property type="entry name" value="Phosphohistidine domain"/>
    <property type="match status" value="1"/>
</dbReference>
<dbReference type="InterPro" id="IPR008279">
    <property type="entry name" value="PEP-util_enz_mobile_dom"/>
</dbReference>
<organism evidence="11 12">
    <name type="scientific">Kitasatospora herbaricolor</name>
    <dbReference type="NCBI Taxonomy" id="68217"/>
    <lineage>
        <taxon>Bacteria</taxon>
        <taxon>Bacillati</taxon>
        <taxon>Actinomycetota</taxon>
        <taxon>Actinomycetes</taxon>
        <taxon>Kitasatosporales</taxon>
        <taxon>Streptomycetaceae</taxon>
        <taxon>Kitasatospora</taxon>
    </lineage>
</organism>